<keyword evidence="2" id="KW-1185">Reference proteome</keyword>
<comment type="caution">
    <text evidence="1">The sequence shown here is derived from an EMBL/GenBank/DDBJ whole genome shotgun (WGS) entry which is preliminary data.</text>
</comment>
<evidence type="ECO:0000313" key="2">
    <source>
        <dbReference type="Proteomes" id="UP000295391"/>
    </source>
</evidence>
<dbReference type="EMBL" id="SNYR01000003">
    <property type="protein sequence ID" value="TDQ61936.1"/>
    <property type="molecule type" value="Genomic_DNA"/>
</dbReference>
<name>A0A4R6VJY7_9HYPH</name>
<sequence>MQKLNSFGAKIGVAILSILFLVQGAAAARILTIETKPANIELQSAFINGQRADIVAQAGKYAFIELENENQCYATLSLIAKNGRFLRKQLNLCDEEWQVALSFGDTGSGPSVRTITIVPSQENVRILALSFDGKPQPFTAFANSNRVEFDIRRGPSGFKCVGELSAALSGADNFKRTVDLCAFNNEVILDVEPQRYYEILTVRSGGDDKVTGIKLNGEKLNIIRHIGNDARTRVFADNSGINCTGNLEVDFASGASGEGQLDLCGSNFDVTITPKPKFASDTSLRAGYSWRFIPAQNENDIAALKFEARSFNRTGFSAVCEPGSRRATIYLDGYPSRADLPRRTRINWTTGRYNGVVNGDRGQSPVGSGAAPSFSRSTDDRLWNGLISGATFTAIANDNHRLVLSLSGSAGPVREFVQACNSRFNGPSVYGDVTDDSSLQWSTPPSRRDGDLRLVFGDLSSDRIGIEARCTPQDDVVRIMFASAPRGLADNRRVNVDWRVGDETGRIRANTRSVEGFDWGALPIATIDTRDPVWRALALGNIVRWSVNDQQTAIYSLKGSGTAIRRFLNGCRPASQPDIGDGGDDDFGVSPDRPSTGNDTVDTIINIFDLINQQSDSNVKININTQSAAARQVLSNYQADPNFMCGLSANSQPLGNRAISIGFKNDRGQHVEVYEISPNGQRQFVREVPPSARLQLTRSAGQGFEVRSAGGGCLTTMVAPNADVEYSIKPTMGRADPDAVAKSYSCSGREVVALIEPNKGTAYVNDQYALHRARVNGGFANVWGDVRAKITNQELVLEEGGTTRLSCRAR</sequence>
<protein>
    <recommendedName>
        <fullName evidence="3">C-type lysozyme inhibitor domain-containing protein</fullName>
    </recommendedName>
</protein>
<dbReference type="OrthoDB" id="8905713at2"/>
<reference evidence="1 2" key="1">
    <citation type="submission" date="2019-03" db="EMBL/GenBank/DDBJ databases">
        <title>Genomic Encyclopedia of Type Strains, Phase III (KMG-III): the genomes of soil and plant-associated and newly described type strains.</title>
        <authorList>
            <person name="Whitman W."/>
        </authorList>
    </citation>
    <scope>NUCLEOTIDE SEQUENCE [LARGE SCALE GENOMIC DNA]</scope>
    <source>
        <strain evidence="1 2">CGMCC 1.7002</strain>
    </source>
</reference>
<evidence type="ECO:0008006" key="3">
    <source>
        <dbReference type="Google" id="ProtNLM"/>
    </source>
</evidence>
<evidence type="ECO:0000313" key="1">
    <source>
        <dbReference type="EMBL" id="TDQ61936.1"/>
    </source>
</evidence>
<organism evidence="1 2">
    <name type="scientific">Maritalea mobilis</name>
    <dbReference type="NCBI Taxonomy" id="483324"/>
    <lineage>
        <taxon>Bacteria</taxon>
        <taxon>Pseudomonadati</taxon>
        <taxon>Pseudomonadota</taxon>
        <taxon>Alphaproteobacteria</taxon>
        <taxon>Hyphomicrobiales</taxon>
        <taxon>Devosiaceae</taxon>
        <taxon>Maritalea</taxon>
    </lineage>
</organism>
<accession>A0A4R6VJY7</accession>
<dbReference type="AlphaFoldDB" id="A0A4R6VJY7"/>
<dbReference type="Proteomes" id="UP000295391">
    <property type="component" value="Unassembled WGS sequence"/>
</dbReference>
<gene>
    <name evidence="1" type="ORF">ATL17_3040</name>
</gene>
<proteinExistence type="predicted"/>
<dbReference type="RefSeq" id="WP_133573615.1">
    <property type="nucleotide sequence ID" value="NZ_SNYR01000003.1"/>
</dbReference>